<reference evidence="3" key="1">
    <citation type="journal article" date="2020" name="Nat. Commun.">
        <title>Genome assembly of wild tea tree DASZ reveals pedigree and selection history of tea varieties.</title>
        <authorList>
            <person name="Zhang W."/>
            <person name="Zhang Y."/>
            <person name="Qiu H."/>
            <person name="Guo Y."/>
            <person name="Wan H."/>
            <person name="Zhang X."/>
            <person name="Scossa F."/>
            <person name="Alseekh S."/>
            <person name="Zhang Q."/>
            <person name="Wang P."/>
            <person name="Xu L."/>
            <person name="Schmidt M.H."/>
            <person name="Jia X."/>
            <person name="Li D."/>
            <person name="Zhu A."/>
            <person name="Guo F."/>
            <person name="Chen W."/>
            <person name="Ni D."/>
            <person name="Usadel B."/>
            <person name="Fernie A.R."/>
            <person name="Wen W."/>
        </authorList>
    </citation>
    <scope>NUCLEOTIDE SEQUENCE [LARGE SCALE GENOMIC DNA]</scope>
    <source>
        <strain evidence="3">cv. G240</strain>
    </source>
</reference>
<sequence>MAQILENIANTFLSLQRSIVAIANTVSTHSDALAKLQHQSRMSTVQPPLVTHPDPPPPAHANSSKTNTVIAATTTIANPFGNTGPQTVELTRPPKKPFHLLHMSPTHAMEILVEKGHLKLLDPRPLPDILLARHDPNKYFTFHQQHGHETHRCFCLHHEIQDLINSKAIGPPQPQRPKVIIPPKKSTKSIDDGLINLGDNATSSVIGG</sequence>
<feature type="region of interest" description="Disordered" evidence="1">
    <location>
        <begin position="40"/>
        <end position="64"/>
    </location>
</feature>
<evidence type="ECO:0000313" key="3">
    <source>
        <dbReference type="Proteomes" id="UP000593564"/>
    </source>
</evidence>
<dbReference type="EMBL" id="JACBKZ010000014">
    <property type="protein sequence ID" value="KAF5932847.1"/>
    <property type="molecule type" value="Genomic_DNA"/>
</dbReference>
<name>A0A7J7FXH5_CAMSI</name>
<evidence type="ECO:0000313" key="2">
    <source>
        <dbReference type="EMBL" id="KAF5932847.1"/>
    </source>
</evidence>
<gene>
    <name evidence="2" type="ORF">HYC85_029018</name>
</gene>
<keyword evidence="3" id="KW-1185">Reference proteome</keyword>
<protein>
    <submittedName>
        <fullName evidence="2">Uncharacterized protein</fullName>
    </submittedName>
</protein>
<dbReference type="AlphaFoldDB" id="A0A7J7FXH5"/>
<evidence type="ECO:0000256" key="1">
    <source>
        <dbReference type="SAM" id="MobiDB-lite"/>
    </source>
</evidence>
<dbReference type="Proteomes" id="UP000593564">
    <property type="component" value="Unassembled WGS sequence"/>
</dbReference>
<comment type="caution">
    <text evidence="2">The sequence shown here is derived from an EMBL/GenBank/DDBJ whole genome shotgun (WGS) entry which is preliminary data.</text>
</comment>
<accession>A0A7J7FXH5</accession>
<organism evidence="2 3">
    <name type="scientific">Camellia sinensis</name>
    <name type="common">Tea plant</name>
    <name type="synonym">Thea sinensis</name>
    <dbReference type="NCBI Taxonomy" id="4442"/>
    <lineage>
        <taxon>Eukaryota</taxon>
        <taxon>Viridiplantae</taxon>
        <taxon>Streptophyta</taxon>
        <taxon>Embryophyta</taxon>
        <taxon>Tracheophyta</taxon>
        <taxon>Spermatophyta</taxon>
        <taxon>Magnoliopsida</taxon>
        <taxon>eudicotyledons</taxon>
        <taxon>Gunneridae</taxon>
        <taxon>Pentapetalae</taxon>
        <taxon>asterids</taxon>
        <taxon>Ericales</taxon>
        <taxon>Theaceae</taxon>
        <taxon>Camellia</taxon>
    </lineage>
</organism>
<proteinExistence type="predicted"/>
<reference evidence="2 3" key="2">
    <citation type="submission" date="2020-07" db="EMBL/GenBank/DDBJ databases">
        <title>Genome assembly of wild tea tree DASZ reveals pedigree and selection history of tea varieties.</title>
        <authorList>
            <person name="Zhang W."/>
        </authorList>
    </citation>
    <scope>NUCLEOTIDE SEQUENCE [LARGE SCALE GENOMIC DNA]</scope>
    <source>
        <strain evidence="3">cv. G240</strain>
        <tissue evidence="2">Leaf</tissue>
    </source>
</reference>